<sequence length="260" mass="29237">MLPSPFSCPLPSSLPFLLCFSHPTSLSTPTYAPPPPPPPPLSSFSYTLFYPSSSPSILTLPSYPTVEKSYGEGDMQSSWVSPKNRALKVISANVQSLFYKLDDLRNVVDEIKPDVMAFTETWLTTDITDSEISLRGYQHFRKDRPSRGGGVIVYVTRKLTAIADINIPLRNVEVLSVTISAKYSRPLTISVVYRSPYQISDQNLILITELYKASEKEDVLIVGDFDAPGIDWRTWTAQRMPDNFNHKLLQWATDKLLCQN</sequence>
<dbReference type="Pfam" id="PF03372">
    <property type="entry name" value="Exo_endo_phos"/>
    <property type="match status" value="1"/>
</dbReference>
<dbReference type="Proteomes" id="UP000275846">
    <property type="component" value="Unassembled WGS sequence"/>
</dbReference>
<reference evidence="2 3" key="1">
    <citation type="submission" date="2018-11" db="EMBL/GenBank/DDBJ databases">
        <authorList>
            <consortium name="Pathogen Informatics"/>
        </authorList>
    </citation>
    <scope>NUCLEOTIDE SEQUENCE [LARGE SCALE GENOMIC DNA]</scope>
    <source>
        <strain evidence="2 3">NST_G2</strain>
    </source>
</reference>
<dbReference type="InterPro" id="IPR036691">
    <property type="entry name" value="Endo/exonu/phosph_ase_sf"/>
</dbReference>
<dbReference type="GO" id="GO:0061343">
    <property type="term" value="P:cell adhesion involved in heart morphogenesis"/>
    <property type="evidence" value="ECO:0007669"/>
    <property type="project" value="TreeGrafter"/>
</dbReference>
<dbReference type="AlphaFoldDB" id="A0A3P7DIM4"/>
<dbReference type="OrthoDB" id="6275512at2759"/>
<feature type="domain" description="Endonuclease/exonuclease/phosphatase" evidence="1">
    <location>
        <begin position="91"/>
        <end position="242"/>
    </location>
</feature>
<dbReference type="SUPFAM" id="SSF56219">
    <property type="entry name" value="DNase I-like"/>
    <property type="match status" value="1"/>
</dbReference>
<feature type="non-terminal residue" evidence="2">
    <location>
        <position position="260"/>
    </location>
</feature>
<dbReference type="GO" id="GO:0007508">
    <property type="term" value="P:larval heart development"/>
    <property type="evidence" value="ECO:0007669"/>
    <property type="project" value="TreeGrafter"/>
</dbReference>
<dbReference type="PANTHER" id="PTHR33395:SF22">
    <property type="entry name" value="REVERSE TRANSCRIPTASE DOMAIN-CONTAINING PROTEIN"/>
    <property type="match status" value="1"/>
</dbReference>
<dbReference type="GO" id="GO:0003824">
    <property type="term" value="F:catalytic activity"/>
    <property type="evidence" value="ECO:0007669"/>
    <property type="project" value="InterPro"/>
</dbReference>
<dbReference type="Gene3D" id="3.60.10.10">
    <property type="entry name" value="Endonuclease/exonuclease/phosphatase"/>
    <property type="match status" value="1"/>
</dbReference>
<evidence type="ECO:0000313" key="2">
    <source>
        <dbReference type="EMBL" id="VDL86764.1"/>
    </source>
</evidence>
<name>A0A3P7DIM4_SCHSO</name>
<organism evidence="2 3">
    <name type="scientific">Schistocephalus solidus</name>
    <name type="common">Tapeworm</name>
    <dbReference type="NCBI Taxonomy" id="70667"/>
    <lineage>
        <taxon>Eukaryota</taxon>
        <taxon>Metazoa</taxon>
        <taxon>Spiralia</taxon>
        <taxon>Lophotrochozoa</taxon>
        <taxon>Platyhelminthes</taxon>
        <taxon>Cestoda</taxon>
        <taxon>Eucestoda</taxon>
        <taxon>Diphyllobothriidea</taxon>
        <taxon>Diphyllobothriidae</taxon>
        <taxon>Schistocephalus</taxon>
    </lineage>
</organism>
<dbReference type="GO" id="GO:0031012">
    <property type="term" value="C:extracellular matrix"/>
    <property type="evidence" value="ECO:0007669"/>
    <property type="project" value="TreeGrafter"/>
</dbReference>
<dbReference type="EMBL" id="UYSU01001332">
    <property type="protein sequence ID" value="VDL86764.1"/>
    <property type="molecule type" value="Genomic_DNA"/>
</dbReference>
<keyword evidence="3" id="KW-1185">Reference proteome</keyword>
<evidence type="ECO:0000313" key="3">
    <source>
        <dbReference type="Proteomes" id="UP000275846"/>
    </source>
</evidence>
<proteinExistence type="predicted"/>
<dbReference type="InterPro" id="IPR005135">
    <property type="entry name" value="Endo/exonuclease/phosphatase"/>
</dbReference>
<protein>
    <recommendedName>
        <fullName evidence="1">Endonuclease/exonuclease/phosphatase domain-containing protein</fullName>
    </recommendedName>
</protein>
<gene>
    <name evidence="2" type="ORF">SSLN_LOCUS1026</name>
</gene>
<accession>A0A3P7DIM4</accession>
<evidence type="ECO:0000259" key="1">
    <source>
        <dbReference type="Pfam" id="PF03372"/>
    </source>
</evidence>
<dbReference type="PANTHER" id="PTHR33395">
    <property type="entry name" value="TRANSCRIPTASE, PUTATIVE-RELATED-RELATED"/>
    <property type="match status" value="1"/>
</dbReference>